<evidence type="ECO:0000313" key="7">
    <source>
        <dbReference type="EMBL" id="NSX56642.1"/>
    </source>
</evidence>
<keyword evidence="5" id="KW-0067">ATP-binding</keyword>
<dbReference type="InterPro" id="IPR011611">
    <property type="entry name" value="PfkB_dom"/>
</dbReference>
<organism evidence="7 8">
    <name type="scientific">Parasulfitobacter algicola</name>
    <dbReference type="NCBI Taxonomy" id="2614809"/>
    <lineage>
        <taxon>Bacteria</taxon>
        <taxon>Pseudomonadati</taxon>
        <taxon>Pseudomonadota</taxon>
        <taxon>Alphaproteobacteria</taxon>
        <taxon>Rhodobacterales</taxon>
        <taxon>Roseobacteraceae</taxon>
        <taxon>Parasulfitobacter</taxon>
    </lineage>
</organism>
<protein>
    <submittedName>
        <fullName evidence="7">Carbohydrate kinase</fullName>
    </submittedName>
</protein>
<dbReference type="InterPro" id="IPR029056">
    <property type="entry name" value="Ribokinase-like"/>
</dbReference>
<reference evidence="7 8" key="1">
    <citation type="submission" date="2020-06" db="EMBL/GenBank/DDBJ databases">
        <title>Sulfitobacter algicola sp. nov., isolated from green algae.</title>
        <authorList>
            <person name="Wang C."/>
        </authorList>
    </citation>
    <scope>NUCLEOTIDE SEQUENCE [LARGE SCALE GENOMIC DNA]</scope>
    <source>
        <strain evidence="7 8">1151</strain>
    </source>
</reference>
<evidence type="ECO:0000259" key="6">
    <source>
        <dbReference type="Pfam" id="PF00294"/>
    </source>
</evidence>
<dbReference type="GO" id="GO:0016301">
    <property type="term" value="F:kinase activity"/>
    <property type="evidence" value="ECO:0007669"/>
    <property type="project" value="UniProtKB-KW"/>
</dbReference>
<name>A0ABX2IUR1_9RHOB</name>
<sequence>MPKLWFLGEALIDFVPAASDNGPAFAPRCGGSPYNATKAAALQDVSTGFLGPLSTDMFGDKLAQDLQSYGVDISGTARSDHPTTLAFVDLDGAEPRYAFYNAMTVNQLFDTASISADIQIGDVLHIGSISLIDLPGADNIADFVRKNADGLTISIDPNARPGMIKDMPAWRSRLMDLLGLAKIIKLSDEDLAVLAPDTQPQDFAETLITKGAQLVVFTQGSRGALAFSAAGQASAAVPKVDLVDTVGAGDTVMGTVLAELWHQGWLTDNGIASLTSDQLALLLQKAMAAAAINCTRSGCNPPSRSELHAFLADR</sequence>
<proteinExistence type="inferred from homology"/>
<gene>
    <name evidence="7" type="ORF">HRQ87_17790</name>
</gene>
<keyword evidence="2" id="KW-0808">Transferase</keyword>
<comment type="caution">
    <text evidence="7">The sequence shown here is derived from an EMBL/GenBank/DDBJ whole genome shotgun (WGS) entry which is preliminary data.</text>
</comment>
<keyword evidence="3" id="KW-0547">Nucleotide-binding</keyword>
<dbReference type="CDD" id="cd01167">
    <property type="entry name" value="bac_FRK"/>
    <property type="match status" value="1"/>
</dbReference>
<evidence type="ECO:0000256" key="5">
    <source>
        <dbReference type="ARBA" id="ARBA00022840"/>
    </source>
</evidence>
<dbReference type="EMBL" id="JABUFE010000015">
    <property type="protein sequence ID" value="NSX56642.1"/>
    <property type="molecule type" value="Genomic_DNA"/>
</dbReference>
<comment type="similarity">
    <text evidence="1">Belongs to the carbohydrate kinase PfkB family.</text>
</comment>
<evidence type="ECO:0000256" key="1">
    <source>
        <dbReference type="ARBA" id="ARBA00010688"/>
    </source>
</evidence>
<evidence type="ECO:0000313" key="8">
    <source>
        <dbReference type="Proteomes" id="UP000777935"/>
    </source>
</evidence>
<dbReference type="SUPFAM" id="SSF53613">
    <property type="entry name" value="Ribokinase-like"/>
    <property type="match status" value="1"/>
</dbReference>
<dbReference type="Pfam" id="PF00294">
    <property type="entry name" value="PfkB"/>
    <property type="match status" value="1"/>
</dbReference>
<dbReference type="InterPro" id="IPR050306">
    <property type="entry name" value="PfkB_Carbo_kinase"/>
</dbReference>
<keyword evidence="8" id="KW-1185">Reference proteome</keyword>
<feature type="domain" description="Carbohydrate kinase PfkB" evidence="6">
    <location>
        <begin position="2"/>
        <end position="303"/>
    </location>
</feature>
<dbReference type="PANTHER" id="PTHR43085:SF1">
    <property type="entry name" value="PSEUDOURIDINE KINASE-RELATED"/>
    <property type="match status" value="1"/>
</dbReference>
<accession>A0ABX2IUR1</accession>
<evidence type="ECO:0000256" key="3">
    <source>
        <dbReference type="ARBA" id="ARBA00022741"/>
    </source>
</evidence>
<evidence type="ECO:0000256" key="4">
    <source>
        <dbReference type="ARBA" id="ARBA00022777"/>
    </source>
</evidence>
<keyword evidence="4 7" id="KW-0418">Kinase</keyword>
<dbReference type="PANTHER" id="PTHR43085">
    <property type="entry name" value="HEXOKINASE FAMILY MEMBER"/>
    <property type="match status" value="1"/>
</dbReference>
<dbReference type="Proteomes" id="UP000777935">
    <property type="component" value="Unassembled WGS sequence"/>
</dbReference>
<dbReference type="Gene3D" id="3.40.1190.20">
    <property type="match status" value="1"/>
</dbReference>
<evidence type="ECO:0000256" key="2">
    <source>
        <dbReference type="ARBA" id="ARBA00022679"/>
    </source>
</evidence>
<dbReference type="RefSeq" id="WP_174139796.1">
    <property type="nucleotide sequence ID" value="NZ_JABUFE010000015.1"/>
</dbReference>